<proteinExistence type="inferred from homology"/>
<dbReference type="InterPro" id="IPR002168">
    <property type="entry name" value="Lipase_GDXG_HIS_AS"/>
</dbReference>
<comment type="similarity">
    <text evidence="1">Belongs to the 'GDXG' lipolytic enzyme family.</text>
</comment>
<dbReference type="SUPFAM" id="SSF53474">
    <property type="entry name" value="alpha/beta-Hydrolases"/>
    <property type="match status" value="1"/>
</dbReference>
<evidence type="ECO:0000256" key="1">
    <source>
        <dbReference type="ARBA" id="ARBA00010515"/>
    </source>
</evidence>
<dbReference type="RefSeq" id="WP_153240418.1">
    <property type="nucleotide sequence ID" value="NZ_CP036422.1"/>
</dbReference>
<dbReference type="Proteomes" id="UP000326287">
    <property type="component" value="Chromosome"/>
</dbReference>
<dbReference type="InterPro" id="IPR029058">
    <property type="entry name" value="AB_hydrolase_fold"/>
</dbReference>
<dbReference type="EMBL" id="CP036422">
    <property type="protein sequence ID" value="QFU77273.1"/>
    <property type="molecule type" value="Genomic_DNA"/>
</dbReference>
<reference evidence="3 4" key="1">
    <citation type="submission" date="2019-02" db="EMBL/GenBank/DDBJ databases">
        <authorList>
            <person name="Li S.-H."/>
        </authorList>
    </citation>
    <scope>NUCLEOTIDE SEQUENCE [LARGE SCALE GENOMIC DNA]</scope>
    <source>
        <strain evidence="3 4">IMCC14385</strain>
    </source>
</reference>
<protein>
    <recommendedName>
        <fullName evidence="2">BD-FAE-like domain-containing protein</fullName>
    </recommendedName>
</protein>
<evidence type="ECO:0000259" key="2">
    <source>
        <dbReference type="Pfam" id="PF20434"/>
    </source>
</evidence>
<name>A0A5P9NN24_9GAMM</name>
<feature type="domain" description="BD-FAE-like" evidence="2">
    <location>
        <begin position="71"/>
        <end position="212"/>
    </location>
</feature>
<dbReference type="Pfam" id="PF20434">
    <property type="entry name" value="BD-FAE"/>
    <property type="match status" value="1"/>
</dbReference>
<evidence type="ECO:0000313" key="4">
    <source>
        <dbReference type="Proteomes" id="UP000326287"/>
    </source>
</evidence>
<sequence length="361" mass="39236">MQFIRALTPIIIGAFLVACSDSSSDRPQEPVEPARPALDLTFTTAPIDLPNISAKFAADVAYGEAERNLFDIYLPDCDDPTPLVIYIHGGGFTGGDKSSAHTNFADDVRAFLQECVAYATINYTLLTVPEEGGDTQAAADQGGVLTSMQDTARALQFMRYYYESLNLDVENVALYGVSAGAGSSLWLGTHDDMADPGNDDEVLRESTRVKAVGALVTQSTYDIIDWGEVLLPLTEPLEPILGSTDIITLVDALGQTNYLLTFLGIASLDELENQETIDYRAEVDMLELMDSGDAPIYTENFTTSLDNVVDLFLHHALHAIAIKERADEVGLESVGYSRDPAWPLEDPSGEDLVSFLLGHIR</sequence>
<dbReference type="PROSITE" id="PS51257">
    <property type="entry name" value="PROKAR_LIPOPROTEIN"/>
    <property type="match status" value="1"/>
</dbReference>
<dbReference type="GO" id="GO:0016787">
    <property type="term" value="F:hydrolase activity"/>
    <property type="evidence" value="ECO:0007669"/>
    <property type="project" value="InterPro"/>
</dbReference>
<dbReference type="Gene3D" id="3.40.50.1820">
    <property type="entry name" value="alpha/beta hydrolase"/>
    <property type="match status" value="1"/>
</dbReference>
<dbReference type="AlphaFoldDB" id="A0A5P9NN24"/>
<accession>A0A5P9NN24</accession>
<gene>
    <name evidence="3" type="ORF">EY643_17300</name>
</gene>
<dbReference type="PROSITE" id="PS01173">
    <property type="entry name" value="LIPASE_GDXG_HIS"/>
    <property type="match status" value="1"/>
</dbReference>
<dbReference type="OrthoDB" id="9771666at2"/>
<dbReference type="KEGG" id="halc:EY643_17300"/>
<dbReference type="InterPro" id="IPR049492">
    <property type="entry name" value="BD-FAE-like_dom"/>
</dbReference>
<keyword evidence="4" id="KW-1185">Reference proteome</keyword>
<organism evidence="3 4">
    <name type="scientific">Halioglobus maricola</name>
    <dbReference type="NCBI Taxonomy" id="2601894"/>
    <lineage>
        <taxon>Bacteria</taxon>
        <taxon>Pseudomonadati</taxon>
        <taxon>Pseudomonadota</taxon>
        <taxon>Gammaproteobacteria</taxon>
        <taxon>Cellvibrionales</taxon>
        <taxon>Halieaceae</taxon>
        <taxon>Halioglobus</taxon>
    </lineage>
</organism>
<evidence type="ECO:0000313" key="3">
    <source>
        <dbReference type="EMBL" id="QFU77273.1"/>
    </source>
</evidence>